<evidence type="ECO:0000256" key="2">
    <source>
        <dbReference type="ARBA" id="ARBA00022692"/>
    </source>
</evidence>
<dbReference type="EMBL" id="JAEMNX010000002">
    <property type="protein sequence ID" value="MBJ7536525.1"/>
    <property type="molecule type" value="Genomic_DNA"/>
</dbReference>
<dbReference type="PANTHER" id="PTHR43731">
    <property type="entry name" value="RHOMBOID PROTEASE"/>
    <property type="match status" value="1"/>
</dbReference>
<dbReference type="SUPFAM" id="SSF144091">
    <property type="entry name" value="Rhomboid-like"/>
    <property type="match status" value="1"/>
</dbReference>
<comment type="subcellular location">
    <subcellularLocation>
        <location evidence="1">Membrane</location>
        <topology evidence="1">Multi-pass membrane protein</topology>
    </subcellularLocation>
</comment>
<feature type="transmembrane region" description="Helical" evidence="5">
    <location>
        <begin position="135"/>
        <end position="155"/>
    </location>
</feature>
<keyword evidence="7" id="KW-0378">Hydrolase</keyword>
<keyword evidence="8" id="KW-1185">Reference proteome</keyword>
<evidence type="ECO:0000256" key="1">
    <source>
        <dbReference type="ARBA" id="ARBA00004141"/>
    </source>
</evidence>
<keyword evidence="3 5" id="KW-1133">Transmembrane helix</keyword>
<feature type="domain" description="Peptidase S54 rhomboid" evidence="6">
    <location>
        <begin position="47"/>
        <end position="180"/>
    </location>
</feature>
<dbReference type="GO" id="GO:0004252">
    <property type="term" value="F:serine-type endopeptidase activity"/>
    <property type="evidence" value="ECO:0007669"/>
    <property type="project" value="InterPro"/>
</dbReference>
<accession>A0A934JSD1</accession>
<name>A0A934JSD1_9GAMM</name>
<comment type="caution">
    <text evidence="7">The sequence shown here is derived from an EMBL/GenBank/DDBJ whole genome shotgun (WGS) entry which is preliminary data.</text>
</comment>
<feature type="transmembrane region" description="Helical" evidence="5">
    <location>
        <begin position="44"/>
        <end position="72"/>
    </location>
</feature>
<dbReference type="Gene3D" id="1.20.1540.10">
    <property type="entry name" value="Rhomboid-like"/>
    <property type="match status" value="1"/>
</dbReference>
<feature type="transmembrane region" description="Helical" evidence="5">
    <location>
        <begin position="108"/>
        <end position="128"/>
    </location>
</feature>
<reference evidence="7" key="1">
    <citation type="submission" date="2020-12" db="EMBL/GenBank/DDBJ databases">
        <title>Marinomonas arctica sp. nov., a psychrotolerant bacterium isolated from the Arctic.</title>
        <authorList>
            <person name="Zhang Y."/>
        </authorList>
    </citation>
    <scope>NUCLEOTIDE SEQUENCE</scope>
    <source>
        <strain evidence="7">C1424</strain>
    </source>
</reference>
<evidence type="ECO:0000256" key="3">
    <source>
        <dbReference type="ARBA" id="ARBA00022989"/>
    </source>
</evidence>
<dbReference type="InterPro" id="IPR035952">
    <property type="entry name" value="Rhomboid-like_sf"/>
</dbReference>
<gene>
    <name evidence="7" type="ORF">I8J31_02390</name>
</gene>
<dbReference type="InterPro" id="IPR050925">
    <property type="entry name" value="Rhomboid_protease_S54"/>
</dbReference>
<keyword evidence="4 5" id="KW-0472">Membrane</keyword>
<keyword evidence="7" id="KW-0645">Protease</keyword>
<evidence type="ECO:0000313" key="7">
    <source>
        <dbReference type="EMBL" id="MBJ7536525.1"/>
    </source>
</evidence>
<sequence length="184" mass="20053">MLKRIIPADILYFVIAIWIVFFIDAILLGVNLNQFGIRPRTLDALLGILFSPFLHAGLYHIISNTIPLLVLGSLLGASVGRRKLRYIMILGAIGSGVGVWCFGSSGLVVGASGMVFALLGFLFADAIFNPSLRNWLIAIVAFFAYGGTLFSLVSFLPYISWAAHFWGFVSGILLSILLGRRRSS</sequence>
<keyword evidence="2 5" id="KW-0812">Transmembrane</keyword>
<evidence type="ECO:0000256" key="4">
    <source>
        <dbReference type="ARBA" id="ARBA00023136"/>
    </source>
</evidence>
<protein>
    <submittedName>
        <fullName evidence="7">Rhomboid family intramembrane serine protease</fullName>
    </submittedName>
</protein>
<dbReference type="Proteomes" id="UP000628710">
    <property type="component" value="Unassembled WGS sequence"/>
</dbReference>
<feature type="transmembrane region" description="Helical" evidence="5">
    <location>
        <begin position="84"/>
        <end position="102"/>
    </location>
</feature>
<dbReference type="InterPro" id="IPR022764">
    <property type="entry name" value="Peptidase_S54_rhomboid_dom"/>
</dbReference>
<dbReference type="GO" id="GO:0006508">
    <property type="term" value="P:proteolysis"/>
    <property type="evidence" value="ECO:0007669"/>
    <property type="project" value="UniProtKB-KW"/>
</dbReference>
<dbReference type="AlphaFoldDB" id="A0A934JSD1"/>
<dbReference type="GO" id="GO:0016020">
    <property type="term" value="C:membrane"/>
    <property type="evidence" value="ECO:0007669"/>
    <property type="project" value="UniProtKB-SubCell"/>
</dbReference>
<evidence type="ECO:0000256" key="5">
    <source>
        <dbReference type="SAM" id="Phobius"/>
    </source>
</evidence>
<feature type="transmembrane region" description="Helical" evidence="5">
    <location>
        <begin position="161"/>
        <end position="179"/>
    </location>
</feature>
<dbReference type="RefSeq" id="WP_199466688.1">
    <property type="nucleotide sequence ID" value="NZ_JAEMNX010000002.1"/>
</dbReference>
<evidence type="ECO:0000259" key="6">
    <source>
        <dbReference type="Pfam" id="PF01694"/>
    </source>
</evidence>
<dbReference type="Pfam" id="PF01694">
    <property type="entry name" value="Rhomboid"/>
    <property type="match status" value="1"/>
</dbReference>
<proteinExistence type="predicted"/>
<dbReference type="PANTHER" id="PTHR43731:SF9">
    <property type="entry name" value="SLR1461 PROTEIN"/>
    <property type="match status" value="1"/>
</dbReference>
<organism evidence="7 8">
    <name type="scientific">Marinomonas transparens</name>
    <dbReference type="NCBI Taxonomy" id="2795388"/>
    <lineage>
        <taxon>Bacteria</taxon>
        <taxon>Pseudomonadati</taxon>
        <taxon>Pseudomonadota</taxon>
        <taxon>Gammaproteobacteria</taxon>
        <taxon>Oceanospirillales</taxon>
        <taxon>Oceanospirillaceae</taxon>
        <taxon>Marinomonas</taxon>
    </lineage>
</organism>
<evidence type="ECO:0000313" key="8">
    <source>
        <dbReference type="Proteomes" id="UP000628710"/>
    </source>
</evidence>
<feature type="transmembrane region" description="Helical" evidence="5">
    <location>
        <begin position="12"/>
        <end position="32"/>
    </location>
</feature>